<evidence type="ECO:0000313" key="12">
    <source>
        <dbReference type="EMBL" id="MFC0050229.1"/>
    </source>
</evidence>
<dbReference type="Pfam" id="PF00271">
    <property type="entry name" value="Helicase_C"/>
    <property type="match status" value="1"/>
</dbReference>
<dbReference type="SMART" id="SM00487">
    <property type="entry name" value="DEXDc"/>
    <property type="match status" value="1"/>
</dbReference>
<dbReference type="GO" id="GO:0004386">
    <property type="term" value="F:helicase activity"/>
    <property type="evidence" value="ECO:0007669"/>
    <property type="project" value="UniProtKB-KW"/>
</dbReference>
<dbReference type="CDD" id="cd00268">
    <property type="entry name" value="DEADc"/>
    <property type="match status" value="1"/>
</dbReference>
<dbReference type="InterPro" id="IPR014001">
    <property type="entry name" value="Helicase_ATP-bd"/>
</dbReference>
<dbReference type="PROSITE" id="PS00039">
    <property type="entry name" value="DEAD_ATP_HELICASE"/>
    <property type="match status" value="1"/>
</dbReference>
<evidence type="ECO:0000256" key="1">
    <source>
        <dbReference type="ARBA" id="ARBA00022741"/>
    </source>
</evidence>
<evidence type="ECO:0000313" key="13">
    <source>
        <dbReference type="Proteomes" id="UP001589813"/>
    </source>
</evidence>
<dbReference type="InterPro" id="IPR014014">
    <property type="entry name" value="RNA_helicase_DEAD_Q_motif"/>
</dbReference>
<evidence type="ECO:0000259" key="9">
    <source>
        <dbReference type="PROSITE" id="PS51192"/>
    </source>
</evidence>
<dbReference type="PANTHER" id="PTHR47959:SF13">
    <property type="entry name" value="ATP-DEPENDENT RNA HELICASE RHLE"/>
    <property type="match status" value="1"/>
</dbReference>
<evidence type="ECO:0000256" key="7">
    <source>
        <dbReference type="RuleBase" id="RU000492"/>
    </source>
</evidence>
<feature type="domain" description="Helicase C-terminal" evidence="10">
    <location>
        <begin position="235"/>
        <end position="387"/>
    </location>
</feature>
<feature type="domain" description="DEAD-box RNA helicase Q" evidence="11">
    <location>
        <begin position="1"/>
        <end position="29"/>
    </location>
</feature>
<organism evidence="12 13">
    <name type="scientific">Rheinheimera tilapiae</name>
    <dbReference type="NCBI Taxonomy" id="875043"/>
    <lineage>
        <taxon>Bacteria</taxon>
        <taxon>Pseudomonadati</taxon>
        <taxon>Pseudomonadota</taxon>
        <taxon>Gammaproteobacteria</taxon>
        <taxon>Chromatiales</taxon>
        <taxon>Chromatiaceae</taxon>
        <taxon>Rheinheimera</taxon>
    </lineage>
</organism>
<sequence length="472" mass="50776">MSFSALNLDPKLLQAITDAGYSTPTPIQQQAIPAVLSGRDLMAAAQTGTGKTASFVLPILQQLMSQPVAHPRPVRALILTPTRELAAQVSEQVAKYSQHLQPKLKHLVVFGGVSINPQMQALRGGVDILTATPGRLLDLIGQNALKINQVQTLVLDEADRMLDMGFIHDIKKILALLPKQRQNLLFSATFSDDIKQFTNKLLHNPLSISVAPQNSTAEKVEQQVYQVAKGQKSATLIQLIAKNDWKQVLVFMATKHEANRLTDKLNEAGISAAAIHGNKSQNARTAALAGFKSNEIRVLVASDVAARGIDIAQLPYVVNFTLPRSPADYVHRIGRTGRAGMTGLAVSLVYPDEVSQLKQVEKLIGMKIPQGSITIDPTLQLNDKELTQRPPRPPRPQPKGPAGERAAPRQGAPRPARKPAAATGADGNTASRPAGRPGQPHGQRKPQGAGQNSPRPQQNRPAPARKPQGTSA</sequence>
<dbReference type="InterPro" id="IPR011545">
    <property type="entry name" value="DEAD/DEAH_box_helicase_dom"/>
</dbReference>
<evidence type="ECO:0000256" key="2">
    <source>
        <dbReference type="ARBA" id="ARBA00022801"/>
    </source>
</evidence>
<dbReference type="PROSITE" id="PS51195">
    <property type="entry name" value="Q_MOTIF"/>
    <property type="match status" value="1"/>
</dbReference>
<dbReference type="PROSITE" id="PS51192">
    <property type="entry name" value="HELICASE_ATP_BIND_1"/>
    <property type="match status" value="1"/>
</dbReference>
<dbReference type="Pfam" id="PF00270">
    <property type="entry name" value="DEAD"/>
    <property type="match status" value="1"/>
</dbReference>
<evidence type="ECO:0000256" key="4">
    <source>
        <dbReference type="ARBA" id="ARBA00022840"/>
    </source>
</evidence>
<dbReference type="CDD" id="cd18787">
    <property type="entry name" value="SF2_C_DEAD"/>
    <property type="match status" value="1"/>
</dbReference>
<feature type="compositionally biased region" description="Low complexity" evidence="8">
    <location>
        <begin position="400"/>
        <end position="427"/>
    </location>
</feature>
<keyword evidence="1 7" id="KW-0547">Nucleotide-binding</keyword>
<keyword evidence="13" id="KW-1185">Reference proteome</keyword>
<accession>A0ABV6BIQ5</accession>
<evidence type="ECO:0000256" key="6">
    <source>
        <dbReference type="PROSITE-ProRule" id="PRU00552"/>
    </source>
</evidence>
<gene>
    <name evidence="12" type="ORF">ACFFJP_18160</name>
</gene>
<keyword evidence="4 7" id="KW-0067">ATP-binding</keyword>
<dbReference type="InterPro" id="IPR044742">
    <property type="entry name" value="DEAD/DEAH_RhlB"/>
</dbReference>
<evidence type="ECO:0000256" key="8">
    <source>
        <dbReference type="SAM" id="MobiDB-lite"/>
    </source>
</evidence>
<evidence type="ECO:0000256" key="3">
    <source>
        <dbReference type="ARBA" id="ARBA00022806"/>
    </source>
</evidence>
<dbReference type="SMART" id="SM00490">
    <property type="entry name" value="HELICc"/>
    <property type="match status" value="1"/>
</dbReference>
<feature type="compositionally biased region" description="Pro residues" evidence="8">
    <location>
        <begin position="390"/>
        <end position="399"/>
    </location>
</feature>
<comment type="similarity">
    <text evidence="5 7">Belongs to the DEAD box helicase family.</text>
</comment>
<protein>
    <submittedName>
        <fullName evidence="12">DEAD/DEAH box helicase</fullName>
    </submittedName>
</protein>
<dbReference type="SUPFAM" id="SSF52540">
    <property type="entry name" value="P-loop containing nucleoside triphosphate hydrolases"/>
    <property type="match status" value="1"/>
</dbReference>
<evidence type="ECO:0000259" key="11">
    <source>
        <dbReference type="PROSITE" id="PS51195"/>
    </source>
</evidence>
<keyword evidence="2 7" id="KW-0378">Hydrolase</keyword>
<dbReference type="Proteomes" id="UP001589813">
    <property type="component" value="Unassembled WGS sequence"/>
</dbReference>
<comment type="caution">
    <text evidence="12">The sequence shown here is derived from an EMBL/GenBank/DDBJ whole genome shotgun (WGS) entry which is preliminary data.</text>
</comment>
<dbReference type="InterPro" id="IPR027417">
    <property type="entry name" value="P-loop_NTPase"/>
</dbReference>
<dbReference type="EMBL" id="JBHLXP010000005">
    <property type="protein sequence ID" value="MFC0050229.1"/>
    <property type="molecule type" value="Genomic_DNA"/>
</dbReference>
<feature type="region of interest" description="Disordered" evidence="8">
    <location>
        <begin position="375"/>
        <end position="472"/>
    </location>
</feature>
<dbReference type="RefSeq" id="WP_377247622.1">
    <property type="nucleotide sequence ID" value="NZ_JBHLXP010000005.1"/>
</dbReference>
<reference evidence="12 13" key="1">
    <citation type="submission" date="2024-09" db="EMBL/GenBank/DDBJ databases">
        <authorList>
            <person name="Sun Q."/>
            <person name="Mori K."/>
        </authorList>
    </citation>
    <scope>NUCLEOTIDE SEQUENCE [LARGE SCALE GENOMIC DNA]</scope>
    <source>
        <strain evidence="12 13">KCTC 23315</strain>
    </source>
</reference>
<evidence type="ECO:0000259" key="10">
    <source>
        <dbReference type="PROSITE" id="PS51194"/>
    </source>
</evidence>
<name>A0ABV6BIQ5_9GAMM</name>
<proteinExistence type="inferred from homology"/>
<feature type="domain" description="Helicase ATP-binding" evidence="9">
    <location>
        <begin position="32"/>
        <end position="208"/>
    </location>
</feature>
<dbReference type="PANTHER" id="PTHR47959">
    <property type="entry name" value="ATP-DEPENDENT RNA HELICASE RHLE-RELATED"/>
    <property type="match status" value="1"/>
</dbReference>
<feature type="short sequence motif" description="Q motif" evidence="6">
    <location>
        <begin position="1"/>
        <end position="29"/>
    </location>
</feature>
<dbReference type="InterPro" id="IPR050079">
    <property type="entry name" value="DEAD_box_RNA_helicase"/>
</dbReference>
<keyword evidence="3 7" id="KW-0347">Helicase</keyword>
<evidence type="ECO:0000256" key="5">
    <source>
        <dbReference type="ARBA" id="ARBA00038437"/>
    </source>
</evidence>
<dbReference type="InterPro" id="IPR001650">
    <property type="entry name" value="Helicase_C-like"/>
</dbReference>
<dbReference type="InterPro" id="IPR000629">
    <property type="entry name" value="RNA-helicase_DEAD-box_CS"/>
</dbReference>
<dbReference type="Gene3D" id="3.40.50.300">
    <property type="entry name" value="P-loop containing nucleotide triphosphate hydrolases"/>
    <property type="match status" value="2"/>
</dbReference>
<feature type="compositionally biased region" description="Low complexity" evidence="8">
    <location>
        <begin position="454"/>
        <end position="472"/>
    </location>
</feature>
<dbReference type="PROSITE" id="PS51194">
    <property type="entry name" value="HELICASE_CTER"/>
    <property type="match status" value="1"/>
</dbReference>